<organism evidence="1 2">
    <name type="scientific">Euplotes crassus</name>
    <dbReference type="NCBI Taxonomy" id="5936"/>
    <lineage>
        <taxon>Eukaryota</taxon>
        <taxon>Sar</taxon>
        <taxon>Alveolata</taxon>
        <taxon>Ciliophora</taxon>
        <taxon>Intramacronucleata</taxon>
        <taxon>Spirotrichea</taxon>
        <taxon>Hypotrichia</taxon>
        <taxon>Euplotida</taxon>
        <taxon>Euplotidae</taxon>
        <taxon>Moneuplotes</taxon>
    </lineage>
</organism>
<proteinExistence type="predicted"/>
<comment type="caution">
    <text evidence="1">The sequence shown here is derived from an EMBL/GenBank/DDBJ whole genome shotgun (WGS) entry which is preliminary data.</text>
</comment>
<keyword evidence="2" id="KW-1185">Reference proteome</keyword>
<protein>
    <submittedName>
        <fullName evidence="1">Uncharacterized protein</fullName>
    </submittedName>
</protein>
<dbReference type="EMBL" id="CAMPGE010027063">
    <property type="protein sequence ID" value="CAI2384723.1"/>
    <property type="molecule type" value="Genomic_DNA"/>
</dbReference>
<gene>
    <name evidence="1" type="ORF">ECRASSUSDP1_LOCUS26257</name>
</gene>
<name>A0AAD1Y4U9_EUPCR</name>
<dbReference type="AlphaFoldDB" id="A0AAD1Y4U9"/>
<dbReference type="InterPro" id="IPR032675">
    <property type="entry name" value="LRR_dom_sf"/>
</dbReference>
<evidence type="ECO:0000313" key="2">
    <source>
        <dbReference type="Proteomes" id="UP001295684"/>
    </source>
</evidence>
<evidence type="ECO:0000313" key="1">
    <source>
        <dbReference type="EMBL" id="CAI2384723.1"/>
    </source>
</evidence>
<dbReference type="Gene3D" id="3.80.10.10">
    <property type="entry name" value="Ribonuclease Inhibitor"/>
    <property type="match status" value="1"/>
</dbReference>
<reference evidence="1" key="1">
    <citation type="submission" date="2023-07" db="EMBL/GenBank/DDBJ databases">
        <authorList>
            <consortium name="AG Swart"/>
            <person name="Singh M."/>
            <person name="Singh A."/>
            <person name="Seah K."/>
            <person name="Emmerich C."/>
        </authorList>
    </citation>
    <scope>NUCLEOTIDE SEQUENCE</scope>
    <source>
        <strain evidence="1">DP1</strain>
    </source>
</reference>
<accession>A0AAD1Y4U9</accession>
<dbReference type="Proteomes" id="UP001295684">
    <property type="component" value="Unassembled WGS sequence"/>
</dbReference>
<sequence>MESENKITQENHDQAIGLEKSILVESIKQQYQRCCCIYYNTHLREIKAKLPDPESNKHCVNHQLQIAFALLRYMNLMKKLKLLKFSNIKKAGLHIGKMRNKHILNFVDFSLPNKMEELDVYLTFEKKLNRATYFNSLVRISSKVTRRVGFQFFCLSLNQLKRLVAAYRHVKILDIWDCKLSIPTVPDFSRALQNCQVLEISLSGTGYYYHSNWKDHPEEFKNLIQGFATSSDLKLSLRKVTIEDCEIKKSEAQKIFAEYQFEGVEITDVS</sequence>
<dbReference type="SUPFAM" id="SSF52047">
    <property type="entry name" value="RNI-like"/>
    <property type="match status" value="1"/>
</dbReference>